<keyword evidence="5" id="KW-1185">Reference proteome</keyword>
<protein>
    <submittedName>
        <fullName evidence="4">Patatin-like phospholipase family protein</fullName>
    </submittedName>
</protein>
<keyword evidence="1 2" id="KW-0443">Lipid metabolism</keyword>
<feature type="active site" description="Nucleophile" evidence="2">
    <location>
        <position position="25"/>
    </location>
</feature>
<organism evidence="4 5">
    <name type="scientific">Sinomonas terrae</name>
    <dbReference type="NCBI Taxonomy" id="2908838"/>
    <lineage>
        <taxon>Bacteria</taxon>
        <taxon>Bacillati</taxon>
        <taxon>Actinomycetota</taxon>
        <taxon>Actinomycetes</taxon>
        <taxon>Micrococcales</taxon>
        <taxon>Micrococcaceae</taxon>
        <taxon>Sinomonas</taxon>
    </lineage>
</organism>
<sequence>MTGLLLGLERADVRVRDADVLVGTSAGSVLAAQIAGSTSLEDLYGWQLEGRVEEIRGFLSPEDEAEMSQLRAEAGSMEAANRAVGHFACARGNALRERRRRVIQDRLPVHEWPAGRDLRIVAVDASTGKRMVFTTGSGVGLVEAVEASCAAPGVWPLARVGGHSYMDGGTWSLANVDVAVGADRVLVFAPITQGSHPGHSPAEDLAALGVQGLVVEPSPQSLAAFGTDSLDPQARPGAAESGLAQAAYEAGRIASLM</sequence>
<dbReference type="Pfam" id="PF01734">
    <property type="entry name" value="Patatin"/>
    <property type="match status" value="1"/>
</dbReference>
<dbReference type="PROSITE" id="PS51635">
    <property type="entry name" value="PNPLA"/>
    <property type="match status" value="1"/>
</dbReference>
<accession>A0ABS9U4A7</accession>
<evidence type="ECO:0000313" key="5">
    <source>
        <dbReference type="Proteomes" id="UP001202922"/>
    </source>
</evidence>
<dbReference type="SUPFAM" id="SSF52151">
    <property type="entry name" value="FabD/lysophospholipase-like"/>
    <property type="match status" value="1"/>
</dbReference>
<evidence type="ECO:0000256" key="1">
    <source>
        <dbReference type="ARBA" id="ARBA00023098"/>
    </source>
</evidence>
<feature type="domain" description="PNPLA" evidence="3">
    <location>
        <begin position="1"/>
        <end position="182"/>
    </location>
</feature>
<reference evidence="4 5" key="1">
    <citation type="submission" date="2022-03" db="EMBL/GenBank/DDBJ databases">
        <title>Sinomonas sp. isolated from a soil.</title>
        <authorList>
            <person name="Han J."/>
            <person name="Kim D.-U."/>
        </authorList>
    </citation>
    <scope>NUCLEOTIDE SEQUENCE [LARGE SCALE GENOMIC DNA]</scope>
    <source>
        <strain evidence="4 5">5-5</strain>
    </source>
</reference>
<comment type="caution">
    <text evidence="2">Lacks conserved residue(s) required for the propagation of feature annotation.</text>
</comment>
<dbReference type="Gene3D" id="3.40.1090.10">
    <property type="entry name" value="Cytosolic phospholipase A2 catalytic domain"/>
    <property type="match status" value="1"/>
</dbReference>
<dbReference type="EMBL" id="JAKZBV010000001">
    <property type="protein sequence ID" value="MCH6471523.1"/>
    <property type="molecule type" value="Genomic_DNA"/>
</dbReference>
<feature type="active site" description="Proton acceptor" evidence="2">
    <location>
        <position position="167"/>
    </location>
</feature>
<feature type="short sequence motif" description="DGA/G" evidence="2">
    <location>
        <begin position="167"/>
        <end position="169"/>
    </location>
</feature>
<keyword evidence="2" id="KW-0442">Lipid degradation</keyword>
<name>A0ABS9U4A7_9MICC</name>
<gene>
    <name evidence="4" type="ORF">L0M17_16310</name>
</gene>
<comment type="caution">
    <text evidence="4">The sequence shown here is derived from an EMBL/GenBank/DDBJ whole genome shotgun (WGS) entry which is preliminary data.</text>
</comment>
<evidence type="ECO:0000256" key="2">
    <source>
        <dbReference type="PROSITE-ProRule" id="PRU01161"/>
    </source>
</evidence>
<dbReference type="Proteomes" id="UP001202922">
    <property type="component" value="Unassembled WGS sequence"/>
</dbReference>
<feature type="short sequence motif" description="GXSXG" evidence="2">
    <location>
        <begin position="23"/>
        <end position="27"/>
    </location>
</feature>
<dbReference type="InterPro" id="IPR002641">
    <property type="entry name" value="PNPLA_dom"/>
</dbReference>
<proteinExistence type="predicted"/>
<evidence type="ECO:0000259" key="3">
    <source>
        <dbReference type="PROSITE" id="PS51635"/>
    </source>
</evidence>
<evidence type="ECO:0000313" key="4">
    <source>
        <dbReference type="EMBL" id="MCH6471523.1"/>
    </source>
</evidence>
<dbReference type="InterPro" id="IPR016035">
    <property type="entry name" value="Acyl_Trfase/lysoPLipase"/>
</dbReference>
<keyword evidence="2" id="KW-0378">Hydrolase</keyword>